<dbReference type="InterPro" id="IPR045178">
    <property type="entry name" value="Fhl1/FHA1"/>
</dbReference>
<dbReference type="PROSITE" id="PS50006">
    <property type="entry name" value="FHA_DOMAIN"/>
    <property type="match status" value="1"/>
</dbReference>
<organism evidence="4 5">
    <name type="scientific">Prototheca wickerhamii</name>
    <dbReference type="NCBI Taxonomy" id="3111"/>
    <lineage>
        <taxon>Eukaryota</taxon>
        <taxon>Viridiplantae</taxon>
        <taxon>Chlorophyta</taxon>
        <taxon>core chlorophytes</taxon>
        <taxon>Trebouxiophyceae</taxon>
        <taxon>Chlorellales</taxon>
        <taxon>Chlorellaceae</taxon>
        <taxon>Prototheca</taxon>
    </lineage>
</organism>
<dbReference type="GO" id="GO:0043565">
    <property type="term" value="F:sequence-specific DNA binding"/>
    <property type="evidence" value="ECO:0007669"/>
    <property type="project" value="TreeGrafter"/>
</dbReference>
<evidence type="ECO:0000313" key="4">
    <source>
        <dbReference type="EMBL" id="KAK2079593.1"/>
    </source>
</evidence>
<dbReference type="InterPro" id="IPR008984">
    <property type="entry name" value="SMAD_FHA_dom_sf"/>
</dbReference>
<dbReference type="GO" id="GO:0060962">
    <property type="term" value="P:regulation of ribosomal protein gene transcription by RNA polymerase II"/>
    <property type="evidence" value="ECO:0007669"/>
    <property type="project" value="InterPro"/>
</dbReference>
<dbReference type="SMART" id="SM00240">
    <property type="entry name" value="FHA"/>
    <property type="match status" value="1"/>
</dbReference>
<feature type="compositionally biased region" description="Low complexity" evidence="2">
    <location>
        <begin position="167"/>
        <end position="220"/>
    </location>
</feature>
<dbReference type="EMBL" id="JASFZW010000002">
    <property type="protein sequence ID" value="KAK2079593.1"/>
    <property type="molecule type" value="Genomic_DNA"/>
</dbReference>
<keyword evidence="1" id="KW-0539">Nucleus</keyword>
<proteinExistence type="predicted"/>
<dbReference type="PANTHER" id="PTHR21712:SF29">
    <property type="entry name" value="PRE-RRNA-PROCESSING PROTEIN FHL1"/>
    <property type="match status" value="1"/>
</dbReference>
<evidence type="ECO:0000313" key="5">
    <source>
        <dbReference type="Proteomes" id="UP001255856"/>
    </source>
</evidence>
<dbReference type="Proteomes" id="UP001255856">
    <property type="component" value="Unassembled WGS sequence"/>
</dbReference>
<protein>
    <recommendedName>
        <fullName evidence="3">FHA domain-containing protein</fullName>
    </recommendedName>
</protein>
<gene>
    <name evidence="4" type="ORF">QBZ16_001988</name>
</gene>
<name>A0AAD9MMG0_PROWI</name>
<dbReference type="GO" id="GO:0005634">
    <property type="term" value="C:nucleus"/>
    <property type="evidence" value="ECO:0007669"/>
    <property type="project" value="UniProtKB-ARBA"/>
</dbReference>
<keyword evidence="5" id="KW-1185">Reference proteome</keyword>
<dbReference type="CDD" id="cd22701">
    <property type="entry name" value="FHA_FKH1-like"/>
    <property type="match status" value="1"/>
</dbReference>
<accession>A0AAD9MMG0</accession>
<feature type="region of interest" description="Disordered" evidence="2">
    <location>
        <begin position="285"/>
        <end position="316"/>
    </location>
</feature>
<comment type="caution">
    <text evidence="4">The sequence shown here is derived from an EMBL/GenBank/DDBJ whole genome shotgun (WGS) entry which is preliminary data.</text>
</comment>
<dbReference type="Gene3D" id="2.60.200.20">
    <property type="match status" value="1"/>
</dbReference>
<dbReference type="Pfam" id="PF00498">
    <property type="entry name" value="FHA"/>
    <property type="match status" value="1"/>
</dbReference>
<feature type="domain" description="FHA" evidence="3">
    <location>
        <begin position="46"/>
        <end position="100"/>
    </location>
</feature>
<feature type="region of interest" description="Disordered" evidence="2">
    <location>
        <begin position="148"/>
        <end position="220"/>
    </location>
</feature>
<reference evidence="4" key="1">
    <citation type="submission" date="2021-01" db="EMBL/GenBank/DDBJ databases">
        <authorList>
            <person name="Eckstrom K.M.E."/>
        </authorList>
    </citation>
    <scope>NUCLEOTIDE SEQUENCE</scope>
    <source>
        <strain evidence="4">UVCC 0001</strain>
    </source>
</reference>
<dbReference type="SUPFAM" id="SSF49879">
    <property type="entry name" value="SMAD/FHA domain"/>
    <property type="match status" value="1"/>
</dbReference>
<dbReference type="PANTHER" id="PTHR21712">
    <property type="entry name" value="PRE-RRNA-PROCESSING PROTEIN FHL1"/>
    <property type="match status" value="1"/>
</dbReference>
<evidence type="ECO:0000256" key="1">
    <source>
        <dbReference type="ARBA" id="ARBA00023242"/>
    </source>
</evidence>
<dbReference type="AlphaFoldDB" id="A0AAD9MMG0"/>
<dbReference type="InterPro" id="IPR000253">
    <property type="entry name" value="FHA_dom"/>
</dbReference>
<sequence length="345" mass="36291">MEVAPAAPSLSNESGAVADMDARVKRCGFARLYGEEVDYIVRKYDILLGRKSKASAVDVVLGDHMSVSRQHARIYYNFKTQQWQLEVLGKNGVAVNGVTHLPSNSHVTLHSKSLIQIGQEVSFHFLLPKAGFSGNPVIGKDASQELPVAAHRPSEGEAPGMAGGPVAGSSPAKQPQPSASPRSPLAAAPEFAGPASSAGRARSRAPTTGPNQFEAPGYASGAYGGGEAAAFDGQVYPRHQLPPQTDVPSADSARRLHALMANVQGLAGANPALLQSLVAQAQASWSQQQRQVDSGYPQAGAGQAPAQQAPQGLGLGALTPRQIQALQALRSQQQQQQQQYQQQYP</sequence>
<evidence type="ECO:0000256" key="2">
    <source>
        <dbReference type="SAM" id="MobiDB-lite"/>
    </source>
</evidence>
<evidence type="ECO:0000259" key="3">
    <source>
        <dbReference type="PROSITE" id="PS50006"/>
    </source>
</evidence>